<reference evidence="8 9" key="1">
    <citation type="submission" date="2011-10" db="EMBL/GenBank/DDBJ databases">
        <title>The Genome Sequence of Actinomyces graevenitzii C83.</title>
        <authorList>
            <consortium name="The Broad Institute Genome Sequencing Platform"/>
            <consortium name="The Broad Institute Genome Sequencing Center for Infectious Disease"/>
            <person name="Earl A."/>
            <person name="Ward D."/>
            <person name="Feldgarden M."/>
            <person name="Gevers D."/>
            <person name="Sibley C.D."/>
            <person name="Field T.R."/>
            <person name="Grinwis M."/>
            <person name="Eshaghurshan C.S."/>
            <person name="Surette M.G."/>
            <person name="Young S.K."/>
            <person name="Zeng Q."/>
            <person name="Gargeya S."/>
            <person name="Fitzgerald M."/>
            <person name="Haas B."/>
            <person name="Abouelleil A."/>
            <person name="Alvarado L."/>
            <person name="Arachchi H.M."/>
            <person name="Berlin A."/>
            <person name="Brown A."/>
            <person name="Chapman S.B."/>
            <person name="Chen Z."/>
            <person name="Dunbar C."/>
            <person name="Freedman E."/>
            <person name="Gearin G."/>
            <person name="Goldberg J."/>
            <person name="Griggs A."/>
            <person name="Gujja S."/>
            <person name="Heiman D."/>
            <person name="Howarth C."/>
            <person name="Larson L."/>
            <person name="Lui A."/>
            <person name="MacDonald P.J.P."/>
            <person name="Montmayeur A."/>
            <person name="Murphy C."/>
            <person name="Neiman D."/>
            <person name="Pearson M."/>
            <person name="Priest M."/>
            <person name="Roberts A."/>
            <person name="Saif S."/>
            <person name="Shea T."/>
            <person name="Shenoy N."/>
            <person name="Sisk P."/>
            <person name="Stolte C."/>
            <person name="Sykes S."/>
            <person name="Wortman J."/>
            <person name="Nusbaum C."/>
            <person name="Birren B."/>
        </authorList>
    </citation>
    <scope>NUCLEOTIDE SEQUENCE [LARGE SCALE GENOMIC DNA]</scope>
    <source>
        <strain evidence="8 9">C83</strain>
    </source>
</reference>
<comment type="similarity">
    <text evidence="2">Belongs to the dihydrofolate reductase family.</text>
</comment>
<dbReference type="GO" id="GO:0004146">
    <property type="term" value="F:dihydrofolate reductase activity"/>
    <property type="evidence" value="ECO:0007669"/>
    <property type="project" value="UniProtKB-EC"/>
</dbReference>
<dbReference type="eggNOG" id="COG0262">
    <property type="taxonomic scope" value="Bacteria"/>
</dbReference>
<keyword evidence="6" id="KW-0560">Oxidoreductase</keyword>
<dbReference type="Pfam" id="PF00186">
    <property type="entry name" value="DHFR_1"/>
    <property type="match status" value="1"/>
</dbReference>
<name>G9PHK8_9ACTO</name>
<dbReference type="InterPro" id="IPR001796">
    <property type="entry name" value="DHFR_dom"/>
</dbReference>
<dbReference type="STRING" id="435830.HMPREF0045_01736"/>
<dbReference type="GO" id="GO:0046655">
    <property type="term" value="P:folic acid metabolic process"/>
    <property type="evidence" value="ECO:0007669"/>
    <property type="project" value="TreeGrafter"/>
</dbReference>
<organism evidence="8 9">
    <name type="scientific">Actinomyces graevenitzii C83</name>
    <dbReference type="NCBI Taxonomy" id="435830"/>
    <lineage>
        <taxon>Bacteria</taxon>
        <taxon>Bacillati</taxon>
        <taxon>Actinomycetota</taxon>
        <taxon>Actinomycetes</taxon>
        <taxon>Actinomycetales</taxon>
        <taxon>Actinomycetaceae</taxon>
        <taxon>Actinomyces</taxon>
    </lineage>
</organism>
<evidence type="ECO:0000313" key="9">
    <source>
        <dbReference type="Proteomes" id="UP000003822"/>
    </source>
</evidence>
<proteinExistence type="inferred from homology"/>
<evidence type="ECO:0000256" key="1">
    <source>
        <dbReference type="ARBA" id="ARBA00004903"/>
    </source>
</evidence>
<dbReference type="PANTHER" id="PTHR48069">
    <property type="entry name" value="DIHYDROFOLATE REDUCTASE"/>
    <property type="match status" value="1"/>
</dbReference>
<comment type="caution">
    <text evidence="8">The sequence shown here is derived from an EMBL/GenBank/DDBJ whole genome shotgun (WGS) entry which is preliminary data.</text>
</comment>
<evidence type="ECO:0000256" key="3">
    <source>
        <dbReference type="ARBA" id="ARBA00012856"/>
    </source>
</evidence>
<dbReference type="GO" id="GO:0050661">
    <property type="term" value="F:NADP binding"/>
    <property type="evidence" value="ECO:0007669"/>
    <property type="project" value="InterPro"/>
</dbReference>
<dbReference type="SUPFAM" id="SSF53597">
    <property type="entry name" value="Dihydrofolate reductase-like"/>
    <property type="match status" value="1"/>
</dbReference>
<keyword evidence="9" id="KW-1185">Reference proteome</keyword>
<comment type="pathway">
    <text evidence="1">Cofactor biosynthesis; tetrahydrofolate biosynthesis; 5,6,7,8-tetrahydrofolate from 7,8-dihydrofolate: step 1/1.</text>
</comment>
<evidence type="ECO:0000256" key="2">
    <source>
        <dbReference type="ARBA" id="ARBA00009539"/>
    </source>
</evidence>
<dbReference type="PRINTS" id="PR00070">
    <property type="entry name" value="DHFR"/>
</dbReference>
<dbReference type="EMBL" id="ACRN01000015">
    <property type="protein sequence ID" value="EHM87357.1"/>
    <property type="molecule type" value="Genomic_DNA"/>
</dbReference>
<dbReference type="UniPathway" id="UPA00077">
    <property type="reaction ID" value="UER00158"/>
</dbReference>
<feature type="domain" description="DHFR" evidence="7">
    <location>
        <begin position="41"/>
        <end position="222"/>
    </location>
</feature>
<dbReference type="InterPro" id="IPR024072">
    <property type="entry name" value="DHFR-like_dom_sf"/>
</dbReference>
<evidence type="ECO:0000313" key="8">
    <source>
        <dbReference type="EMBL" id="EHM87357.1"/>
    </source>
</evidence>
<evidence type="ECO:0000256" key="5">
    <source>
        <dbReference type="ARBA" id="ARBA00022857"/>
    </source>
</evidence>
<dbReference type="Proteomes" id="UP000003822">
    <property type="component" value="Unassembled WGS sequence"/>
</dbReference>
<dbReference type="GO" id="GO:0046654">
    <property type="term" value="P:tetrahydrofolate biosynthetic process"/>
    <property type="evidence" value="ECO:0007669"/>
    <property type="project" value="UniProtKB-UniPathway"/>
</dbReference>
<dbReference type="AlphaFoldDB" id="G9PHK8"/>
<dbReference type="EC" id="1.5.1.3" evidence="3"/>
<protein>
    <recommendedName>
        <fullName evidence="3">dihydrofolate reductase</fullName>
        <ecNumber evidence="3">1.5.1.3</ecNumber>
    </recommendedName>
</protein>
<dbReference type="GO" id="GO:0005829">
    <property type="term" value="C:cytosol"/>
    <property type="evidence" value="ECO:0007669"/>
    <property type="project" value="TreeGrafter"/>
</dbReference>
<keyword evidence="4" id="KW-0554">One-carbon metabolism</keyword>
<dbReference type="PANTHER" id="PTHR48069:SF3">
    <property type="entry name" value="DIHYDROFOLATE REDUCTASE"/>
    <property type="match status" value="1"/>
</dbReference>
<dbReference type="Gene3D" id="3.40.430.10">
    <property type="entry name" value="Dihydrofolate Reductase, subunit A"/>
    <property type="match status" value="1"/>
</dbReference>
<gene>
    <name evidence="8" type="ORF">HMPREF0045_01736</name>
</gene>
<dbReference type="PATRIC" id="fig|435830.3.peg.1670"/>
<dbReference type="GO" id="GO:0046452">
    <property type="term" value="P:dihydrofolate metabolic process"/>
    <property type="evidence" value="ECO:0007669"/>
    <property type="project" value="TreeGrafter"/>
</dbReference>
<dbReference type="CDD" id="cd00209">
    <property type="entry name" value="DHFR"/>
    <property type="match status" value="1"/>
</dbReference>
<evidence type="ECO:0000259" key="7">
    <source>
        <dbReference type="PROSITE" id="PS51330"/>
    </source>
</evidence>
<sequence length="223" mass="23285">MSGVVAASGRVGDGFGADSAVVGPVAGSGATAPALSPALGRVGLIWAQSDDGVLGVDGDMAWRVPADFKHFRAATMGCGVVMGSRTWHSLGGALPGRNCVVLTRRGVAGPTCASTLDEALQLAGAGLGPDPREGIYRTFPRVWVVGGAQVYQLALDSDLADVLVISELELDARAKLGPLHGRQLTLAPQVDYSRFRLEASASDSHWRPLSGDARWRVKTWVRA</sequence>
<accession>G9PHK8</accession>
<dbReference type="InterPro" id="IPR012259">
    <property type="entry name" value="DHFR"/>
</dbReference>
<dbReference type="RefSeq" id="WP_005987591.1">
    <property type="nucleotide sequence ID" value="NZ_JH470339.1"/>
</dbReference>
<evidence type="ECO:0000256" key="4">
    <source>
        <dbReference type="ARBA" id="ARBA00022563"/>
    </source>
</evidence>
<keyword evidence="5" id="KW-0521">NADP</keyword>
<dbReference type="GO" id="GO:0006730">
    <property type="term" value="P:one-carbon metabolic process"/>
    <property type="evidence" value="ECO:0007669"/>
    <property type="project" value="UniProtKB-KW"/>
</dbReference>
<dbReference type="HOGENOM" id="CLU_043966_5_0_11"/>
<dbReference type="PROSITE" id="PS51330">
    <property type="entry name" value="DHFR_2"/>
    <property type="match status" value="1"/>
</dbReference>
<evidence type="ECO:0000256" key="6">
    <source>
        <dbReference type="ARBA" id="ARBA00023002"/>
    </source>
</evidence>